<dbReference type="GO" id="GO:0008270">
    <property type="term" value="F:zinc ion binding"/>
    <property type="evidence" value="ECO:0007669"/>
    <property type="project" value="UniProtKB-KW"/>
</dbReference>
<evidence type="ECO:0000256" key="6">
    <source>
        <dbReference type="ARBA" id="ARBA00023015"/>
    </source>
</evidence>
<feature type="domain" description="B box-type" evidence="11">
    <location>
        <begin position="1"/>
        <end position="47"/>
    </location>
</feature>
<dbReference type="InterPro" id="IPR000315">
    <property type="entry name" value="Znf_B-box"/>
</dbReference>
<name>A0AA49K544_9MYRT</name>
<evidence type="ECO:0000259" key="11">
    <source>
        <dbReference type="PROSITE" id="PS50119"/>
    </source>
</evidence>
<evidence type="ECO:0000256" key="1">
    <source>
        <dbReference type="ARBA" id="ARBA00004123"/>
    </source>
</evidence>
<evidence type="ECO:0000256" key="9">
    <source>
        <dbReference type="PROSITE-ProRule" id="PRU00024"/>
    </source>
</evidence>
<dbReference type="Gene3D" id="3.30.160.60">
    <property type="entry name" value="Classic Zinc Finger"/>
    <property type="match status" value="1"/>
</dbReference>
<dbReference type="GO" id="GO:0006355">
    <property type="term" value="P:regulation of DNA-templated transcription"/>
    <property type="evidence" value="ECO:0007669"/>
    <property type="project" value="TreeGrafter"/>
</dbReference>
<feature type="region of interest" description="Disordered" evidence="10">
    <location>
        <begin position="113"/>
        <end position="144"/>
    </location>
</feature>
<dbReference type="InterPro" id="IPR049808">
    <property type="entry name" value="CONSTANS-like_Bbox1"/>
</dbReference>
<dbReference type="PANTHER" id="PTHR31832">
    <property type="entry name" value="B-BOX ZINC FINGER PROTEIN 22"/>
    <property type="match status" value="1"/>
</dbReference>
<reference evidence="12" key="1">
    <citation type="submission" date="2023-08" db="EMBL/GenBank/DDBJ databases">
        <title>Transcription Factor LiBBX24 Inhibits Anthocyanin Accumulation in Lagerstroemia indica Leaves under Different Light Quality.</title>
        <authorList>
            <person name="Deng F.Y."/>
        </authorList>
    </citation>
    <scope>NUCLEOTIDE SEQUENCE</scope>
</reference>
<comment type="subcellular location">
    <subcellularLocation>
        <location evidence="1">Nucleus</location>
    </subcellularLocation>
</comment>
<dbReference type="GO" id="GO:0005634">
    <property type="term" value="C:nucleus"/>
    <property type="evidence" value="ECO:0007669"/>
    <property type="project" value="UniProtKB-SubCell"/>
</dbReference>
<keyword evidence="3" id="KW-0677">Repeat</keyword>
<keyword evidence="5" id="KW-0862">Zinc</keyword>
<protein>
    <submittedName>
        <fullName evidence="12">B-box protein</fullName>
    </submittedName>
</protein>
<keyword evidence="4 9" id="KW-0863">Zinc-finger</keyword>
<evidence type="ECO:0000313" key="12">
    <source>
        <dbReference type="EMBL" id="WKZ09233.1"/>
    </source>
</evidence>
<sequence>MKIQCDVCERAPAAVICCADEAALCAKCDVEVHAANKLASKHQRLLLQSLSSKLPLCDICQEKPAFIFCVEDRALFCQDCDEPIHAAGSLSANHQRFLSAGIRVALISSSSCRNDTDKTWEPPTKKGPQPIMKAPQPQQQPPTFSASWSVDELLQFQDFDPSDKKGQLQFGELDWIADMDLFGDQVPQGPLASAAEVPQLPRQIPRNYTPYQTSKSGSMPAKKPRLMTPHDDGEYFTVPDLG</sequence>
<feature type="domain" description="B box-type" evidence="11">
    <location>
        <begin position="52"/>
        <end position="95"/>
    </location>
</feature>
<keyword evidence="2" id="KW-0479">Metal-binding</keyword>
<evidence type="ECO:0000256" key="4">
    <source>
        <dbReference type="ARBA" id="ARBA00022771"/>
    </source>
</evidence>
<dbReference type="CDD" id="cd19821">
    <property type="entry name" value="Bbox1_BBX-like"/>
    <property type="match status" value="2"/>
</dbReference>
<dbReference type="EMBL" id="OR378307">
    <property type="protein sequence ID" value="WKZ09233.1"/>
    <property type="molecule type" value="mRNA"/>
</dbReference>
<dbReference type="InterPro" id="IPR051979">
    <property type="entry name" value="B-box_zinc_finger"/>
</dbReference>
<evidence type="ECO:0000256" key="3">
    <source>
        <dbReference type="ARBA" id="ARBA00022737"/>
    </source>
</evidence>
<dbReference type="PANTHER" id="PTHR31832:SF41">
    <property type="entry name" value="B-BOX ZINC FINGER PROTEIN 24"/>
    <property type="match status" value="1"/>
</dbReference>
<evidence type="ECO:0000256" key="10">
    <source>
        <dbReference type="SAM" id="MobiDB-lite"/>
    </source>
</evidence>
<dbReference type="Pfam" id="PF00643">
    <property type="entry name" value="zf-B_box"/>
    <property type="match status" value="2"/>
</dbReference>
<dbReference type="GO" id="GO:0009640">
    <property type="term" value="P:photomorphogenesis"/>
    <property type="evidence" value="ECO:0007669"/>
    <property type="project" value="TreeGrafter"/>
</dbReference>
<accession>A0AA49K544</accession>
<dbReference type="PROSITE" id="PS50119">
    <property type="entry name" value="ZF_BBOX"/>
    <property type="match status" value="2"/>
</dbReference>
<feature type="compositionally biased region" description="Basic and acidic residues" evidence="10">
    <location>
        <begin position="114"/>
        <end position="124"/>
    </location>
</feature>
<evidence type="ECO:0000256" key="2">
    <source>
        <dbReference type="ARBA" id="ARBA00022723"/>
    </source>
</evidence>
<organism evidence="12">
    <name type="scientific">Lagerstroemia indica</name>
    <name type="common">crepe myrtle</name>
    <dbReference type="NCBI Taxonomy" id="141186"/>
    <lineage>
        <taxon>Eukaryota</taxon>
        <taxon>Viridiplantae</taxon>
        <taxon>Streptophyta</taxon>
        <taxon>Embryophyta</taxon>
        <taxon>Tracheophyta</taxon>
        <taxon>Spermatophyta</taxon>
        <taxon>Magnoliopsida</taxon>
        <taxon>eudicotyledons</taxon>
        <taxon>Gunneridae</taxon>
        <taxon>Pentapetalae</taxon>
        <taxon>rosids</taxon>
        <taxon>malvids</taxon>
        <taxon>Myrtales</taxon>
        <taxon>Lythraceae</taxon>
        <taxon>Lagerstroemia</taxon>
    </lineage>
</organism>
<evidence type="ECO:0000256" key="8">
    <source>
        <dbReference type="ARBA" id="ARBA00023242"/>
    </source>
</evidence>
<dbReference type="SMART" id="SM00336">
    <property type="entry name" value="BBOX"/>
    <property type="match status" value="2"/>
</dbReference>
<evidence type="ECO:0000256" key="5">
    <source>
        <dbReference type="ARBA" id="ARBA00022833"/>
    </source>
</evidence>
<keyword evidence="8" id="KW-0539">Nucleus</keyword>
<proteinExistence type="evidence at transcript level"/>
<evidence type="ECO:0000256" key="7">
    <source>
        <dbReference type="ARBA" id="ARBA00023163"/>
    </source>
</evidence>
<feature type="region of interest" description="Disordered" evidence="10">
    <location>
        <begin position="194"/>
        <end position="242"/>
    </location>
</feature>
<keyword evidence="6" id="KW-0805">Transcription regulation</keyword>
<keyword evidence="7" id="KW-0804">Transcription</keyword>
<dbReference type="AlphaFoldDB" id="A0AA49K544"/>